<evidence type="ECO:0000256" key="1">
    <source>
        <dbReference type="ARBA" id="ARBA00025706"/>
    </source>
</evidence>
<gene>
    <name evidence="4" type="ORF">HPBE_LOCUS15778</name>
</gene>
<dbReference type="Proteomes" id="UP000050761">
    <property type="component" value="Unassembled WGS sequence"/>
</dbReference>
<dbReference type="InterPro" id="IPR014729">
    <property type="entry name" value="Rossmann-like_a/b/a_fold"/>
</dbReference>
<feature type="domain" description="Cytidyltransferase-like" evidence="3">
    <location>
        <begin position="64"/>
        <end position="194"/>
    </location>
</feature>
<dbReference type="AlphaFoldDB" id="A0A183G332"/>
<accession>A0A3P8B2U4</accession>
<dbReference type="Gene3D" id="3.40.50.620">
    <property type="entry name" value="HUPs"/>
    <property type="match status" value="1"/>
</dbReference>
<dbReference type="SUPFAM" id="SSF52374">
    <property type="entry name" value="Nucleotidylyl transferase"/>
    <property type="match status" value="1"/>
</dbReference>
<dbReference type="PANTHER" id="PTHR10739">
    <property type="entry name" value="CYTIDYLYLTRANSFERASE"/>
    <property type="match status" value="1"/>
</dbReference>
<organism evidence="5 6">
    <name type="scientific">Heligmosomoides polygyrus</name>
    <name type="common">Parasitic roundworm</name>
    <dbReference type="NCBI Taxonomy" id="6339"/>
    <lineage>
        <taxon>Eukaryota</taxon>
        <taxon>Metazoa</taxon>
        <taxon>Ecdysozoa</taxon>
        <taxon>Nematoda</taxon>
        <taxon>Chromadorea</taxon>
        <taxon>Rhabditida</taxon>
        <taxon>Rhabditina</taxon>
        <taxon>Rhabditomorpha</taxon>
        <taxon>Strongyloidea</taxon>
        <taxon>Heligmosomidae</taxon>
        <taxon>Heligmosomoides</taxon>
    </lineage>
</organism>
<evidence type="ECO:0000313" key="4">
    <source>
        <dbReference type="EMBL" id="VDP03898.1"/>
    </source>
</evidence>
<dbReference type="EMBL" id="UZAH01029039">
    <property type="protein sequence ID" value="VDP03898.1"/>
    <property type="molecule type" value="Genomic_DNA"/>
</dbReference>
<keyword evidence="5" id="KW-1185">Reference proteome</keyword>
<dbReference type="Pfam" id="PF01467">
    <property type="entry name" value="CTP_transf_like"/>
    <property type="match status" value="1"/>
</dbReference>
<dbReference type="InterPro" id="IPR045049">
    <property type="entry name" value="Pcy1-like"/>
</dbReference>
<dbReference type="GO" id="GO:0031210">
    <property type="term" value="F:phosphatidylcholine binding"/>
    <property type="evidence" value="ECO:0007669"/>
    <property type="project" value="TreeGrafter"/>
</dbReference>
<protein>
    <recommendedName>
        <fullName evidence="2">choline-phosphate cytidylyltransferase</fullName>
        <ecNumber evidence="2">2.7.7.15</ecNumber>
    </recommendedName>
</protein>
<dbReference type="InterPro" id="IPR004821">
    <property type="entry name" value="Cyt_trans-like"/>
</dbReference>
<comment type="pathway">
    <text evidence="1">Phospholipid metabolism; phosphatidylcholine biosynthesis; phosphatidylcholine from phosphocholine: step 1/2.</text>
</comment>
<dbReference type="NCBIfam" id="TIGR00125">
    <property type="entry name" value="cyt_tran_rel"/>
    <property type="match status" value="1"/>
</dbReference>
<dbReference type="OrthoDB" id="17102at2759"/>
<reference evidence="4 5" key="1">
    <citation type="submission" date="2018-11" db="EMBL/GenBank/DDBJ databases">
        <authorList>
            <consortium name="Pathogen Informatics"/>
        </authorList>
    </citation>
    <scope>NUCLEOTIDE SEQUENCE [LARGE SCALE GENOMIC DNA]</scope>
</reference>
<evidence type="ECO:0000313" key="6">
    <source>
        <dbReference type="WBParaSite" id="HPBE_0001577901-mRNA-1"/>
    </source>
</evidence>
<dbReference type="EC" id="2.7.7.15" evidence="2"/>
<reference evidence="6" key="2">
    <citation type="submission" date="2019-09" db="UniProtKB">
        <authorList>
            <consortium name="WormBaseParasite"/>
        </authorList>
    </citation>
    <scope>IDENTIFICATION</scope>
</reference>
<dbReference type="UniPathway" id="UPA00753">
    <property type="reaction ID" value="UER00739"/>
</dbReference>
<evidence type="ECO:0000256" key="2">
    <source>
        <dbReference type="ARBA" id="ARBA00026101"/>
    </source>
</evidence>
<name>A0A183G332_HELPZ</name>
<sequence length="253" mass="28975">MFRATMGGGDTKFVPCTLQQLLSGDGQFYTTNYSTTMSTSFNSNQLPSDFNVLVPKNRPIHIFTEGVFDLFHYGHVRQLRQVKEAFPNVKVTAGVCSDELVRKYKGGPLVMTYEERIASVMECQYVDNVIDHGMFYPTIELLDRLEVTADLIAHDDIPYQCPDSDDCYKPFKDVDRFLTTERTQNISTTNLIQRIIDRLRLLRNLAARNLEMRYTGRSRSAPSLCPLTLLNTCIVFPGTNKGRNYRIDFQEIL</sequence>
<evidence type="ECO:0000259" key="3">
    <source>
        <dbReference type="Pfam" id="PF01467"/>
    </source>
</evidence>
<evidence type="ECO:0000313" key="5">
    <source>
        <dbReference type="Proteomes" id="UP000050761"/>
    </source>
</evidence>
<dbReference type="GO" id="GO:0004105">
    <property type="term" value="F:choline-phosphate cytidylyltransferase activity"/>
    <property type="evidence" value="ECO:0007669"/>
    <property type="project" value="UniProtKB-EC"/>
</dbReference>
<dbReference type="WBParaSite" id="HPBE_0001577901-mRNA-1">
    <property type="protein sequence ID" value="HPBE_0001577901-mRNA-1"/>
    <property type="gene ID" value="HPBE_0001577901"/>
</dbReference>
<proteinExistence type="predicted"/>
<accession>A0A183G332</accession>
<dbReference type="PANTHER" id="PTHR10739:SF13">
    <property type="entry name" value="CHOLINE-PHOSPHATE CYTIDYLYLTRANSFERASE"/>
    <property type="match status" value="1"/>
</dbReference>